<dbReference type="Proteomes" id="UP000516087">
    <property type="component" value="Segment"/>
</dbReference>
<accession>A0A7G2JVM6</accession>
<protein>
    <submittedName>
        <fullName evidence="1">Uncharacterized protein</fullName>
    </submittedName>
</protein>
<dbReference type="Pfam" id="PF14083">
    <property type="entry name" value="PGDYG"/>
    <property type="match status" value="1"/>
</dbReference>
<sequence length="72" mass="8230">MTDEYGSSGTYRKRPVEIEAERLEERVEIDTREGTVVGEPGDWLITGVEGEVYPCNDSIFRETYEPVEVDDD</sequence>
<keyword evidence="2" id="KW-1185">Reference proteome</keyword>
<dbReference type="InterPro" id="IPR025688">
    <property type="entry name" value="PGDYG_prot"/>
</dbReference>
<organism evidence="1 2">
    <name type="scientific">Haloterrigena jeotgali icosahedral virus 1</name>
    <dbReference type="NCBI Taxonomy" id="2766528"/>
    <lineage>
        <taxon>Viruses</taxon>
        <taxon>Singelaviria</taxon>
        <taxon>Helvetiavirae</taxon>
        <taxon>Dividoviricota</taxon>
        <taxon>Laserviricetes</taxon>
        <taxon>Halopanivirales</taxon>
        <taxon>Simuloviridae</taxon>
        <taxon>Yingchengvirus</taxon>
        <taxon>Yingchengvirus koreaense</taxon>
        <taxon>Yingchengvirus HJIV1</taxon>
    </lineage>
</organism>
<evidence type="ECO:0000313" key="2">
    <source>
        <dbReference type="Proteomes" id="UP000516087"/>
    </source>
</evidence>
<reference evidence="1 2" key="1">
    <citation type="journal article" date="2020" name="J. Virol.">
        <title>ORF4 of the Temperate Archaeal Virus SNJ1 Governs the Lysis-Lysogeny Switch and Superinfection Immunity.</title>
        <authorList>
            <person name="Chen B."/>
            <person name="Chen Z."/>
            <person name="Wang Y."/>
            <person name="Gong H."/>
            <person name="Sima L."/>
            <person name="Wang J."/>
            <person name="Ouyang S."/>
            <person name="Gan W."/>
            <person name="Krupovic M."/>
            <person name="Chen X."/>
            <person name="Du S."/>
        </authorList>
    </citation>
    <scope>NUCLEOTIDE SEQUENCE [LARGE SCALE GENOMIC DNA]</scope>
    <source>
        <strain evidence="1">A29</strain>
    </source>
</reference>
<gene>
    <name evidence="1" type="ORF">HJIV1gp15</name>
</gene>
<name>A0A7G2JVM6_9VIRU</name>
<dbReference type="EMBL" id="BK013338">
    <property type="protein sequence ID" value="DAC85293.1"/>
    <property type="molecule type" value="Genomic_DNA"/>
</dbReference>
<proteinExistence type="predicted"/>
<evidence type="ECO:0000313" key="1">
    <source>
        <dbReference type="EMBL" id="DAC85293.1"/>
    </source>
</evidence>